<dbReference type="EMBL" id="BTPD01000020">
    <property type="protein sequence ID" value="GMQ31521.1"/>
    <property type="molecule type" value="Genomic_DNA"/>
</dbReference>
<evidence type="ECO:0000256" key="1">
    <source>
        <dbReference type="ARBA" id="ARBA00022729"/>
    </source>
</evidence>
<dbReference type="SUPFAM" id="SSF56925">
    <property type="entry name" value="OMPA-like"/>
    <property type="match status" value="1"/>
</dbReference>
<name>A0ABQ6PU73_9BACT</name>
<dbReference type="RefSeq" id="WP_338226286.1">
    <property type="nucleotide sequence ID" value="NZ_BTPD01000020.1"/>
</dbReference>
<reference evidence="3 4" key="1">
    <citation type="submission" date="2023-08" db="EMBL/GenBank/DDBJ databases">
        <title>Draft genome sequence of Algoriphagus confluentis.</title>
        <authorList>
            <person name="Takatani N."/>
            <person name="Hosokawa M."/>
            <person name="Sawabe T."/>
        </authorList>
    </citation>
    <scope>NUCLEOTIDE SEQUENCE [LARGE SCALE GENOMIC DNA]</scope>
    <source>
        <strain evidence="3 4">NBRC 111222</strain>
    </source>
</reference>
<organism evidence="3 4">
    <name type="scientific">Algoriphagus confluentis</name>
    <dbReference type="NCBI Taxonomy" id="1697556"/>
    <lineage>
        <taxon>Bacteria</taxon>
        <taxon>Pseudomonadati</taxon>
        <taxon>Bacteroidota</taxon>
        <taxon>Cytophagia</taxon>
        <taxon>Cytophagales</taxon>
        <taxon>Cyclobacteriaceae</taxon>
        <taxon>Algoriphagus</taxon>
    </lineage>
</organism>
<feature type="domain" description="Outer membrane protein beta-barrel" evidence="2">
    <location>
        <begin position="29"/>
        <end position="160"/>
    </location>
</feature>
<dbReference type="Pfam" id="PF13505">
    <property type="entry name" value="OMP_b-brl"/>
    <property type="match status" value="1"/>
</dbReference>
<sequence>MKKSLIILIFFFGIILVAKAQELSHPRIGVGFQSSFPSFGLSGKYDFTEKHTIQAVLGFSGPFTSIYGRYLYNFEEKGDSFVYKPYLLGQIGTYSYKYQTFDGQGRPINERENHIGFGLGAGLEFHVPEITEAVRLNIELGFNQVGFEFYDYSGFLIGIGGHYYFNLK</sequence>
<gene>
    <name evidence="3" type="ORF">Aconfl_41660</name>
</gene>
<keyword evidence="4" id="KW-1185">Reference proteome</keyword>
<evidence type="ECO:0000259" key="2">
    <source>
        <dbReference type="Pfam" id="PF13505"/>
    </source>
</evidence>
<dbReference type="InterPro" id="IPR027385">
    <property type="entry name" value="Beta-barrel_OMP"/>
</dbReference>
<dbReference type="InterPro" id="IPR011250">
    <property type="entry name" value="OMP/PagP_B-barrel"/>
</dbReference>
<keyword evidence="1" id="KW-0732">Signal</keyword>
<evidence type="ECO:0000313" key="4">
    <source>
        <dbReference type="Proteomes" id="UP001338309"/>
    </source>
</evidence>
<protein>
    <recommendedName>
        <fullName evidence="2">Outer membrane protein beta-barrel domain-containing protein</fullName>
    </recommendedName>
</protein>
<accession>A0ABQ6PU73</accession>
<dbReference type="Proteomes" id="UP001338309">
    <property type="component" value="Unassembled WGS sequence"/>
</dbReference>
<comment type="caution">
    <text evidence="3">The sequence shown here is derived from an EMBL/GenBank/DDBJ whole genome shotgun (WGS) entry which is preliminary data.</text>
</comment>
<proteinExistence type="predicted"/>
<evidence type="ECO:0000313" key="3">
    <source>
        <dbReference type="EMBL" id="GMQ31521.1"/>
    </source>
</evidence>